<keyword evidence="3" id="KW-0731">Sigma factor</keyword>
<dbReference type="SUPFAM" id="SSF88659">
    <property type="entry name" value="Sigma3 and sigma4 domains of RNA polymerase sigma factors"/>
    <property type="match status" value="1"/>
</dbReference>
<evidence type="ECO:0000259" key="5">
    <source>
        <dbReference type="Pfam" id="PF04542"/>
    </source>
</evidence>
<protein>
    <submittedName>
        <fullName evidence="7">RNA polymerase sigma-70 factor (ECF subfamily)</fullName>
    </submittedName>
</protein>
<dbReference type="EMBL" id="QGDO01000001">
    <property type="protein sequence ID" value="PWJ44926.1"/>
    <property type="molecule type" value="Genomic_DNA"/>
</dbReference>
<dbReference type="AlphaFoldDB" id="A0A315ZH69"/>
<dbReference type="InterPro" id="IPR013325">
    <property type="entry name" value="RNA_pol_sigma_r2"/>
</dbReference>
<evidence type="ECO:0000313" key="8">
    <source>
        <dbReference type="Proteomes" id="UP000245535"/>
    </source>
</evidence>
<feature type="domain" description="RNA polymerase sigma-70 region 2" evidence="5">
    <location>
        <begin position="20"/>
        <end position="86"/>
    </location>
</feature>
<proteinExistence type="inferred from homology"/>
<sequence>MQASIIDKIREGDEVAYEQLFRDYYEQLCLYACKYIGEMEQAEEIVQDYFVQLWEKRDGLQVHSSLKSYLFGAIRNNCLSYFKHQKVRENHRQEVLNTSSEAYSDEEDMSAFEMEQRIHNCINGLPEQRQRIFKMSKFEGLKYKEIAESLGLSVKTVEAQMGKALKTLRTELAGALPILLLILYFFKK</sequence>
<evidence type="ECO:0000313" key="7">
    <source>
        <dbReference type="EMBL" id="PWJ44926.1"/>
    </source>
</evidence>
<evidence type="ECO:0000256" key="4">
    <source>
        <dbReference type="ARBA" id="ARBA00023163"/>
    </source>
</evidence>
<dbReference type="RefSeq" id="WP_109616389.1">
    <property type="nucleotide sequence ID" value="NZ_QGDO01000001.1"/>
</dbReference>
<dbReference type="PANTHER" id="PTHR43133">
    <property type="entry name" value="RNA POLYMERASE ECF-TYPE SIGMA FACTO"/>
    <property type="match status" value="1"/>
</dbReference>
<dbReference type="GO" id="GO:0003677">
    <property type="term" value="F:DNA binding"/>
    <property type="evidence" value="ECO:0007669"/>
    <property type="project" value="InterPro"/>
</dbReference>
<dbReference type="InterPro" id="IPR013324">
    <property type="entry name" value="RNA_pol_sigma_r3/r4-like"/>
</dbReference>
<dbReference type="InterPro" id="IPR014327">
    <property type="entry name" value="RNA_pol_sigma70_bacteroid"/>
</dbReference>
<gene>
    <name evidence="7" type="ORF">BC781_1011315</name>
</gene>
<dbReference type="InterPro" id="IPR007627">
    <property type="entry name" value="RNA_pol_sigma70_r2"/>
</dbReference>
<evidence type="ECO:0000256" key="1">
    <source>
        <dbReference type="ARBA" id="ARBA00010641"/>
    </source>
</evidence>
<dbReference type="InterPro" id="IPR013249">
    <property type="entry name" value="RNA_pol_sigma70_r4_t2"/>
</dbReference>
<dbReference type="Pfam" id="PF04542">
    <property type="entry name" value="Sigma70_r2"/>
    <property type="match status" value="1"/>
</dbReference>
<comment type="caution">
    <text evidence="7">The sequence shown here is derived from an EMBL/GenBank/DDBJ whole genome shotgun (WGS) entry which is preliminary data.</text>
</comment>
<keyword evidence="4" id="KW-0804">Transcription</keyword>
<keyword evidence="2" id="KW-0805">Transcription regulation</keyword>
<evidence type="ECO:0000259" key="6">
    <source>
        <dbReference type="Pfam" id="PF08281"/>
    </source>
</evidence>
<evidence type="ECO:0000256" key="3">
    <source>
        <dbReference type="ARBA" id="ARBA00023082"/>
    </source>
</evidence>
<dbReference type="GO" id="GO:0006352">
    <property type="term" value="P:DNA-templated transcription initiation"/>
    <property type="evidence" value="ECO:0007669"/>
    <property type="project" value="InterPro"/>
</dbReference>
<keyword evidence="8" id="KW-1185">Reference proteome</keyword>
<dbReference type="GO" id="GO:0016987">
    <property type="term" value="F:sigma factor activity"/>
    <property type="evidence" value="ECO:0007669"/>
    <property type="project" value="UniProtKB-KW"/>
</dbReference>
<dbReference type="PANTHER" id="PTHR43133:SF46">
    <property type="entry name" value="RNA POLYMERASE SIGMA-70 FACTOR ECF SUBFAMILY"/>
    <property type="match status" value="1"/>
</dbReference>
<organism evidence="7 8">
    <name type="scientific">Sediminitomix flava</name>
    <dbReference type="NCBI Taxonomy" id="379075"/>
    <lineage>
        <taxon>Bacteria</taxon>
        <taxon>Pseudomonadati</taxon>
        <taxon>Bacteroidota</taxon>
        <taxon>Cytophagia</taxon>
        <taxon>Cytophagales</taxon>
        <taxon>Flammeovirgaceae</taxon>
        <taxon>Sediminitomix</taxon>
    </lineage>
</organism>
<evidence type="ECO:0000256" key="2">
    <source>
        <dbReference type="ARBA" id="ARBA00023015"/>
    </source>
</evidence>
<dbReference type="Pfam" id="PF08281">
    <property type="entry name" value="Sigma70_r4_2"/>
    <property type="match status" value="1"/>
</dbReference>
<dbReference type="Gene3D" id="1.10.10.10">
    <property type="entry name" value="Winged helix-like DNA-binding domain superfamily/Winged helix DNA-binding domain"/>
    <property type="match status" value="1"/>
</dbReference>
<comment type="similarity">
    <text evidence="1">Belongs to the sigma-70 factor family. ECF subfamily.</text>
</comment>
<dbReference type="InterPro" id="IPR036388">
    <property type="entry name" value="WH-like_DNA-bd_sf"/>
</dbReference>
<dbReference type="InterPro" id="IPR014284">
    <property type="entry name" value="RNA_pol_sigma-70_dom"/>
</dbReference>
<feature type="domain" description="RNA polymerase sigma factor 70 region 4 type 2" evidence="6">
    <location>
        <begin position="116"/>
        <end position="168"/>
    </location>
</feature>
<dbReference type="SUPFAM" id="SSF88946">
    <property type="entry name" value="Sigma2 domain of RNA polymerase sigma factors"/>
    <property type="match status" value="1"/>
</dbReference>
<name>A0A315ZH69_SEDFL</name>
<accession>A0A315ZH69</accession>
<dbReference type="Proteomes" id="UP000245535">
    <property type="component" value="Unassembled WGS sequence"/>
</dbReference>
<reference evidence="7 8" key="1">
    <citation type="submission" date="2018-03" db="EMBL/GenBank/DDBJ databases">
        <title>Genomic Encyclopedia of Archaeal and Bacterial Type Strains, Phase II (KMG-II): from individual species to whole genera.</title>
        <authorList>
            <person name="Goeker M."/>
        </authorList>
    </citation>
    <scope>NUCLEOTIDE SEQUENCE [LARGE SCALE GENOMIC DNA]</scope>
    <source>
        <strain evidence="7 8">DSM 28229</strain>
    </source>
</reference>
<dbReference type="NCBIfam" id="TIGR02985">
    <property type="entry name" value="Sig70_bacteroi1"/>
    <property type="match status" value="1"/>
</dbReference>
<dbReference type="InterPro" id="IPR039425">
    <property type="entry name" value="RNA_pol_sigma-70-like"/>
</dbReference>
<dbReference type="Gene3D" id="1.10.1740.10">
    <property type="match status" value="1"/>
</dbReference>
<dbReference type="CDD" id="cd06171">
    <property type="entry name" value="Sigma70_r4"/>
    <property type="match status" value="1"/>
</dbReference>
<dbReference type="NCBIfam" id="TIGR02937">
    <property type="entry name" value="sigma70-ECF"/>
    <property type="match status" value="1"/>
</dbReference>
<dbReference type="OrthoDB" id="1524077at2"/>